<organism evidence="2 3">
    <name type="scientific">Columbina picui</name>
    <name type="common">Picui ground-dove</name>
    <dbReference type="NCBI Taxonomy" id="115618"/>
    <lineage>
        <taxon>Eukaryota</taxon>
        <taxon>Metazoa</taxon>
        <taxon>Chordata</taxon>
        <taxon>Craniata</taxon>
        <taxon>Vertebrata</taxon>
        <taxon>Euteleostomi</taxon>
        <taxon>Archelosauria</taxon>
        <taxon>Archosauria</taxon>
        <taxon>Dinosauria</taxon>
        <taxon>Saurischia</taxon>
        <taxon>Theropoda</taxon>
        <taxon>Coelurosauria</taxon>
        <taxon>Aves</taxon>
        <taxon>Neognathae</taxon>
        <taxon>Neoaves</taxon>
        <taxon>Columbimorphae</taxon>
        <taxon>Columbiformes</taxon>
        <taxon>Columbidae</taxon>
        <taxon>Columbina</taxon>
    </lineage>
</organism>
<dbReference type="Proteomes" id="UP000530263">
    <property type="component" value="Unassembled WGS sequence"/>
</dbReference>
<dbReference type="EMBL" id="VYZG01001194">
    <property type="protein sequence ID" value="NWQ80241.1"/>
    <property type="molecule type" value="Genomic_DNA"/>
</dbReference>
<comment type="caution">
    <text evidence="2">The sequence shown here is derived from an EMBL/GenBank/DDBJ whole genome shotgun (WGS) entry which is preliminary data.</text>
</comment>
<keyword evidence="3" id="KW-1185">Reference proteome</keyword>
<evidence type="ECO:0000256" key="1">
    <source>
        <dbReference type="SAM" id="MobiDB-lite"/>
    </source>
</evidence>
<name>A0A7K4S3F1_COLPI</name>
<evidence type="ECO:0000313" key="2">
    <source>
        <dbReference type="EMBL" id="NWQ80241.1"/>
    </source>
</evidence>
<reference evidence="2 3" key="1">
    <citation type="submission" date="2019-09" db="EMBL/GenBank/DDBJ databases">
        <title>Bird 10,000 Genomes (B10K) Project - Family phase.</title>
        <authorList>
            <person name="Zhang G."/>
        </authorList>
    </citation>
    <scope>NUCLEOTIDE SEQUENCE [LARGE SCALE GENOMIC DNA]</scope>
    <source>
        <strain evidence="2">B10K-DU-021-26</strain>
        <tissue evidence="2">Mixed tissue sample</tissue>
    </source>
</reference>
<gene>
    <name evidence="2" type="primary">Ptprn2</name>
    <name evidence="2" type="ORF">COLPIC_R13170</name>
</gene>
<accession>A0A7K4S3F1</accession>
<feature type="non-terminal residue" evidence="2">
    <location>
        <position position="140"/>
    </location>
</feature>
<feature type="region of interest" description="Disordered" evidence="1">
    <location>
        <begin position="58"/>
        <end position="91"/>
    </location>
</feature>
<evidence type="ECO:0000313" key="3">
    <source>
        <dbReference type="Proteomes" id="UP000530263"/>
    </source>
</evidence>
<proteinExistence type="predicted"/>
<dbReference type="AlphaFoldDB" id="A0A7K4S3F1"/>
<sequence length="140" mass="15358">LAAMHTYITQNLSAQSNNKSSHSRTKGSHIYTDGFYSSQVSPFDGAFAKEKADDVKMKKVFQPRPSSGVLGPTPEMLNHKSASQDDPKDPLSIVDETIIKDVLKDLEKHQVNVENLSSTELDEIADTIANAIQSIGIQEE</sequence>
<dbReference type="OrthoDB" id="9880441at2759"/>
<protein>
    <submittedName>
        <fullName evidence="2">PTPR2 phosphatase</fullName>
    </submittedName>
</protein>
<feature type="non-terminal residue" evidence="2">
    <location>
        <position position="1"/>
    </location>
</feature>